<evidence type="ECO:0000256" key="7">
    <source>
        <dbReference type="ARBA" id="ARBA00022958"/>
    </source>
</evidence>
<evidence type="ECO:0000256" key="8">
    <source>
        <dbReference type="ARBA" id="ARBA00022989"/>
    </source>
</evidence>
<organism evidence="12 13">
    <name type="scientific">Mordavella massiliensis</name>
    <dbReference type="NCBI Taxonomy" id="1871024"/>
    <lineage>
        <taxon>Bacteria</taxon>
        <taxon>Bacillati</taxon>
        <taxon>Bacillota</taxon>
        <taxon>Clostridia</taxon>
        <taxon>Eubacteriales</taxon>
        <taxon>Clostridiaceae</taxon>
        <taxon>Mordavella</taxon>
    </lineage>
</organism>
<dbReference type="SUPFAM" id="SSF116726">
    <property type="entry name" value="TrkA C-terminal domain-like"/>
    <property type="match status" value="2"/>
</dbReference>
<protein>
    <submittedName>
        <fullName evidence="12">Ion transporter</fullName>
    </submittedName>
</protein>
<dbReference type="GO" id="GO:0008076">
    <property type="term" value="C:voltage-gated potassium channel complex"/>
    <property type="evidence" value="ECO:0007669"/>
    <property type="project" value="InterPro"/>
</dbReference>
<evidence type="ECO:0000256" key="3">
    <source>
        <dbReference type="ARBA" id="ARBA00022538"/>
    </source>
</evidence>
<keyword evidence="10" id="KW-0472">Membrane</keyword>
<dbReference type="AlphaFoldDB" id="A0A939BD08"/>
<keyword evidence="4" id="KW-0812">Transmembrane</keyword>
<dbReference type="Gene3D" id="1.20.120.350">
    <property type="entry name" value="Voltage-gated potassium channels. Chain C"/>
    <property type="match status" value="1"/>
</dbReference>
<dbReference type="PANTHER" id="PTHR11537">
    <property type="entry name" value="VOLTAGE-GATED POTASSIUM CHANNEL"/>
    <property type="match status" value="1"/>
</dbReference>
<keyword evidence="11" id="KW-0407">Ion channel</keyword>
<dbReference type="InterPro" id="IPR005821">
    <property type="entry name" value="Ion_trans_dom"/>
</dbReference>
<sequence>MNQSTYEKRRKRIFEIIEVGTEYDYVSRIYDFFNAFCIILNLAVSILYTFDNYREQYGALLSAVEEVTVALFMIDYILRVWTAKYLYPELPQWRAVRRYVCSFTGLVDLLSFLPQYLPFFFPEGAVAFRMLRIVRIFRLFRINAYYDSLSVITDVIAGKKQQLISSVFIILMLMIGSSLCMYSLEHKAQPEVFTNAFSGIWWSASTLLTVGYGDIYPITTLGKMFGIFITFLGVGMVAIPTGIISAGFVDQYSRIKRIAEIGPEADIHFIKIHLTEQDFWPGHTVGQLKLPASVIVSAIQRDGRILVPRGNMMLHANDVLVLGAESFKDDKQKIKLKEISLSVNHPWIGERIRDLDISRHSIIVLIKRRGKVLIPNGNMILRERDVVIIYTQTFIPHAEEIEL</sequence>
<dbReference type="InterPro" id="IPR006037">
    <property type="entry name" value="RCK_C"/>
</dbReference>
<keyword evidence="5" id="KW-0631">Potassium channel</keyword>
<evidence type="ECO:0000256" key="9">
    <source>
        <dbReference type="ARBA" id="ARBA00023065"/>
    </source>
</evidence>
<reference evidence="12" key="1">
    <citation type="submission" date="2020-08" db="EMBL/GenBank/DDBJ databases">
        <authorList>
            <person name="Cejkova D."/>
            <person name="Kubasova T."/>
            <person name="Jahodarova E."/>
            <person name="Rychlik I."/>
        </authorList>
    </citation>
    <scope>NUCLEOTIDE SEQUENCE</scope>
    <source>
        <strain evidence="12">An420c</strain>
    </source>
</reference>
<dbReference type="Gene3D" id="3.30.70.1450">
    <property type="entry name" value="Regulator of K+ conductance, C-terminal domain"/>
    <property type="match status" value="2"/>
</dbReference>
<evidence type="ECO:0000256" key="5">
    <source>
        <dbReference type="ARBA" id="ARBA00022826"/>
    </source>
</evidence>
<keyword evidence="6" id="KW-0851">Voltage-gated channel</keyword>
<name>A0A939BD08_9CLOT</name>
<evidence type="ECO:0000313" key="12">
    <source>
        <dbReference type="EMBL" id="MBM6827936.1"/>
    </source>
</evidence>
<dbReference type="InterPro" id="IPR036721">
    <property type="entry name" value="RCK_C_sf"/>
</dbReference>
<comment type="caution">
    <text evidence="12">The sequence shown here is derived from an EMBL/GenBank/DDBJ whole genome shotgun (WGS) entry which is preliminary data.</text>
</comment>
<dbReference type="Proteomes" id="UP000713880">
    <property type="component" value="Unassembled WGS sequence"/>
</dbReference>
<evidence type="ECO:0000256" key="10">
    <source>
        <dbReference type="ARBA" id="ARBA00023136"/>
    </source>
</evidence>
<keyword evidence="3" id="KW-0633">Potassium transport</keyword>
<accession>A0A939BD08</accession>
<proteinExistence type="predicted"/>
<dbReference type="GO" id="GO:0001508">
    <property type="term" value="P:action potential"/>
    <property type="evidence" value="ECO:0007669"/>
    <property type="project" value="TreeGrafter"/>
</dbReference>
<dbReference type="SUPFAM" id="SSF81324">
    <property type="entry name" value="Voltage-gated potassium channels"/>
    <property type="match status" value="1"/>
</dbReference>
<evidence type="ECO:0000256" key="6">
    <source>
        <dbReference type="ARBA" id="ARBA00022882"/>
    </source>
</evidence>
<gene>
    <name evidence="12" type="ORF">H6A13_12700</name>
</gene>
<dbReference type="InterPro" id="IPR028325">
    <property type="entry name" value="VG_K_chnl"/>
</dbReference>
<evidence type="ECO:0000313" key="13">
    <source>
        <dbReference type="Proteomes" id="UP000713880"/>
    </source>
</evidence>
<keyword evidence="7" id="KW-0630">Potassium</keyword>
<dbReference type="InterPro" id="IPR027359">
    <property type="entry name" value="Volt_channel_dom_sf"/>
</dbReference>
<keyword evidence="8" id="KW-1133">Transmembrane helix</keyword>
<dbReference type="PRINTS" id="PR00169">
    <property type="entry name" value="KCHANNEL"/>
</dbReference>
<keyword evidence="13" id="KW-1185">Reference proteome</keyword>
<evidence type="ECO:0000256" key="1">
    <source>
        <dbReference type="ARBA" id="ARBA00004141"/>
    </source>
</evidence>
<dbReference type="PANTHER" id="PTHR11537:SF254">
    <property type="entry name" value="POTASSIUM VOLTAGE-GATED CHANNEL PROTEIN SHAB"/>
    <property type="match status" value="1"/>
</dbReference>
<dbReference type="RefSeq" id="WP_204909905.1">
    <property type="nucleotide sequence ID" value="NZ_JACJLV010000084.1"/>
</dbReference>
<reference evidence="12" key="2">
    <citation type="journal article" date="2021" name="Sci. Rep.">
        <title>The distribution of antibiotic resistance genes in chicken gut microbiota commensals.</title>
        <authorList>
            <person name="Juricova H."/>
            <person name="Matiasovicova J."/>
            <person name="Kubasova T."/>
            <person name="Cejkova D."/>
            <person name="Rychlik I."/>
        </authorList>
    </citation>
    <scope>NUCLEOTIDE SEQUENCE</scope>
    <source>
        <strain evidence="12">An420c</strain>
    </source>
</reference>
<dbReference type="PROSITE" id="PS51202">
    <property type="entry name" value="RCK_C"/>
    <property type="match status" value="2"/>
</dbReference>
<keyword evidence="2" id="KW-0813">Transport</keyword>
<evidence type="ECO:0000256" key="11">
    <source>
        <dbReference type="ARBA" id="ARBA00023303"/>
    </source>
</evidence>
<evidence type="ECO:0000256" key="4">
    <source>
        <dbReference type="ARBA" id="ARBA00022692"/>
    </source>
</evidence>
<dbReference type="GO" id="GO:0005249">
    <property type="term" value="F:voltage-gated potassium channel activity"/>
    <property type="evidence" value="ECO:0007669"/>
    <property type="project" value="InterPro"/>
</dbReference>
<dbReference type="Gene3D" id="1.10.287.70">
    <property type="match status" value="1"/>
</dbReference>
<dbReference type="EMBL" id="JACJLV010000084">
    <property type="protein sequence ID" value="MBM6827936.1"/>
    <property type="molecule type" value="Genomic_DNA"/>
</dbReference>
<keyword evidence="9" id="KW-0406">Ion transport</keyword>
<dbReference type="Pfam" id="PF02080">
    <property type="entry name" value="TrkA_C"/>
    <property type="match status" value="2"/>
</dbReference>
<dbReference type="Pfam" id="PF00520">
    <property type="entry name" value="Ion_trans"/>
    <property type="match status" value="1"/>
</dbReference>
<evidence type="ECO:0000256" key="2">
    <source>
        <dbReference type="ARBA" id="ARBA00022448"/>
    </source>
</evidence>
<comment type="subcellular location">
    <subcellularLocation>
        <location evidence="1">Membrane</location>
        <topology evidence="1">Multi-pass membrane protein</topology>
    </subcellularLocation>
</comment>